<gene>
    <name evidence="1" type="ORF">RSSM_01784</name>
</gene>
<accession>M5UL86</accession>
<comment type="caution">
    <text evidence="1">The sequence shown here is derived from an EMBL/GenBank/DDBJ whole genome shotgun (WGS) entry which is preliminary data.</text>
</comment>
<organism evidence="1 2">
    <name type="scientific">Rhodopirellula sallentina SM41</name>
    <dbReference type="NCBI Taxonomy" id="1263870"/>
    <lineage>
        <taxon>Bacteria</taxon>
        <taxon>Pseudomonadati</taxon>
        <taxon>Planctomycetota</taxon>
        <taxon>Planctomycetia</taxon>
        <taxon>Pirellulales</taxon>
        <taxon>Pirellulaceae</taxon>
        <taxon>Rhodopirellula</taxon>
    </lineage>
</organism>
<reference evidence="1 2" key="1">
    <citation type="journal article" date="2013" name="Mar. Genomics">
        <title>Expression of sulfatases in Rhodopirellula baltica and the diversity of sulfatases in the genus Rhodopirellula.</title>
        <authorList>
            <person name="Wegner C.E."/>
            <person name="Richter-Heitmann T."/>
            <person name="Klindworth A."/>
            <person name="Klockow C."/>
            <person name="Richter M."/>
            <person name="Achstetter T."/>
            <person name="Glockner F.O."/>
            <person name="Harder J."/>
        </authorList>
    </citation>
    <scope>NUCLEOTIDE SEQUENCE [LARGE SCALE GENOMIC DNA]</scope>
    <source>
        <strain evidence="1 2">SM41</strain>
    </source>
</reference>
<proteinExistence type="predicted"/>
<dbReference type="Proteomes" id="UP000011885">
    <property type="component" value="Unassembled WGS sequence"/>
</dbReference>
<protein>
    <submittedName>
        <fullName evidence="1">Uncharacterized protein</fullName>
    </submittedName>
</protein>
<dbReference type="AlphaFoldDB" id="M5UL86"/>
<name>M5UL86_9BACT</name>
<keyword evidence="2" id="KW-1185">Reference proteome</keyword>
<sequence length="50" mass="5679">MTRWGVLVGYQSMNGSCESTMGERDMLRIGRWDRVALIWKILFKCLGVGG</sequence>
<evidence type="ECO:0000313" key="1">
    <source>
        <dbReference type="EMBL" id="EMI56768.1"/>
    </source>
</evidence>
<feature type="non-terminal residue" evidence="1">
    <location>
        <position position="50"/>
    </location>
</feature>
<evidence type="ECO:0000313" key="2">
    <source>
        <dbReference type="Proteomes" id="UP000011885"/>
    </source>
</evidence>
<dbReference type="EMBL" id="ANOH01000123">
    <property type="protein sequence ID" value="EMI56768.1"/>
    <property type="molecule type" value="Genomic_DNA"/>
</dbReference>